<evidence type="ECO:0000313" key="2">
    <source>
        <dbReference type="Proteomes" id="UP000326067"/>
    </source>
</evidence>
<dbReference type="AlphaFoldDB" id="A0A5E7KPE6"/>
<reference evidence="1 2" key="1">
    <citation type="submission" date="2019-09" db="EMBL/GenBank/DDBJ databases">
        <authorList>
            <person name="Chandra G."/>
            <person name="Truman W A."/>
        </authorList>
    </citation>
    <scope>NUCLEOTIDE SEQUENCE [LARGE SCALE GENOMIC DNA]</scope>
    <source>
        <strain evidence="1">PS847</strain>
    </source>
</reference>
<accession>A0A5E7KPE6</accession>
<organism evidence="1 2">
    <name type="scientific">Pseudomonas fluorescens</name>
    <dbReference type="NCBI Taxonomy" id="294"/>
    <lineage>
        <taxon>Bacteria</taxon>
        <taxon>Pseudomonadati</taxon>
        <taxon>Pseudomonadota</taxon>
        <taxon>Gammaproteobacteria</taxon>
        <taxon>Pseudomonadales</taxon>
        <taxon>Pseudomonadaceae</taxon>
        <taxon>Pseudomonas</taxon>
    </lineage>
</organism>
<dbReference type="EMBL" id="CABVIC010000002">
    <property type="protein sequence ID" value="VVP01715.1"/>
    <property type="molecule type" value="Genomic_DNA"/>
</dbReference>
<proteinExistence type="predicted"/>
<protein>
    <submittedName>
        <fullName evidence="1">Uncharacterized protein</fullName>
    </submittedName>
</protein>
<gene>
    <name evidence="1" type="ORF">PS847_02870</name>
</gene>
<sequence length="145" mass="16076">MHKNAVELALFTSEFALALLIKGDRRGLAAIHVDHIDGNVAQRDVVDRFELALDLHEPALRALDDAGRKLLVAATDRRAAIAEANDPLHAHQRWQVCCLADLVHPATEPVIKLFAVEAERLRKAVEFLLDARDGFHQHTQADKVG</sequence>
<evidence type="ECO:0000313" key="1">
    <source>
        <dbReference type="EMBL" id="VVP01715.1"/>
    </source>
</evidence>
<dbReference type="Proteomes" id="UP000326067">
    <property type="component" value="Unassembled WGS sequence"/>
</dbReference>
<name>A0A5E7KPE6_PSEFL</name>